<name>A0ABM6IEM4_9RHOB</name>
<evidence type="ECO:0000313" key="7">
    <source>
        <dbReference type="Proteomes" id="UP000185622"/>
    </source>
</evidence>
<dbReference type="InterPro" id="IPR012292">
    <property type="entry name" value="Globin/Proto"/>
</dbReference>
<keyword evidence="2" id="KW-0813">Transport</keyword>
<dbReference type="CDD" id="cd00454">
    <property type="entry name" value="TrHb1_N"/>
    <property type="match status" value="1"/>
</dbReference>
<dbReference type="Proteomes" id="UP000185622">
    <property type="component" value="Chromosome"/>
</dbReference>
<keyword evidence="5" id="KW-0408">Iron</keyword>
<evidence type="ECO:0000256" key="1">
    <source>
        <dbReference type="ARBA" id="ARBA00001971"/>
    </source>
</evidence>
<keyword evidence="4" id="KW-0479">Metal-binding</keyword>
<proteinExistence type="predicted"/>
<protein>
    <submittedName>
        <fullName evidence="6">Group 1 truncated hemoglobin</fullName>
    </submittedName>
</protein>
<dbReference type="SUPFAM" id="SSF46458">
    <property type="entry name" value="Globin-like"/>
    <property type="match status" value="1"/>
</dbReference>
<dbReference type="Gene3D" id="1.10.490.10">
    <property type="entry name" value="Globins"/>
    <property type="match status" value="1"/>
</dbReference>
<dbReference type="PROSITE" id="PS01213">
    <property type="entry name" value="GLOBIN_FAM_2"/>
    <property type="match status" value="1"/>
</dbReference>
<evidence type="ECO:0000256" key="5">
    <source>
        <dbReference type="ARBA" id="ARBA00023004"/>
    </source>
</evidence>
<dbReference type="Pfam" id="PF01152">
    <property type="entry name" value="Bac_globin"/>
    <property type="match status" value="1"/>
</dbReference>
<evidence type="ECO:0000256" key="3">
    <source>
        <dbReference type="ARBA" id="ARBA00022617"/>
    </source>
</evidence>
<sequence length="124" mass="13550">MEQTLYERLGGKPGIKALVDDVLEAHMVNPAISARFLPYRERPDDLNDAKAQLCAFFGAGSGGPEPYSGRDMVTAHRGMNISTSEYMAAIDDIMSVLAAHEVDETTRKDVLMIGYSLKGDITNQ</sequence>
<reference evidence="6 7" key="1">
    <citation type="submission" date="2017-01" db="EMBL/GenBank/DDBJ databases">
        <title>The complete genome sequence of a sulfur-oxidizing marine bacterium Thioclava sp. 25B10_4T.</title>
        <authorList>
            <person name="Liu Y."/>
            <person name="Lai Q."/>
            <person name="Shao Z."/>
        </authorList>
    </citation>
    <scope>NUCLEOTIDE SEQUENCE [LARGE SCALE GENOMIC DNA]</scope>
    <source>
        <strain evidence="6 7">25B10_4</strain>
    </source>
</reference>
<keyword evidence="7" id="KW-1185">Reference proteome</keyword>
<dbReference type="InterPro" id="IPR009050">
    <property type="entry name" value="Globin-like_sf"/>
</dbReference>
<evidence type="ECO:0000256" key="2">
    <source>
        <dbReference type="ARBA" id="ARBA00022448"/>
    </source>
</evidence>
<accession>A0ABM6IEM4</accession>
<evidence type="ECO:0000256" key="4">
    <source>
        <dbReference type="ARBA" id="ARBA00022723"/>
    </source>
</evidence>
<dbReference type="RefSeq" id="WP_075777287.1">
    <property type="nucleotide sequence ID" value="NZ_CP019437.1"/>
</dbReference>
<dbReference type="InterPro" id="IPR019795">
    <property type="entry name" value="Globin_bac-like_CS"/>
</dbReference>
<dbReference type="EMBL" id="CP019437">
    <property type="protein sequence ID" value="AQS47126.1"/>
    <property type="molecule type" value="Genomic_DNA"/>
</dbReference>
<evidence type="ECO:0000313" key="6">
    <source>
        <dbReference type="EMBL" id="AQS47126.1"/>
    </source>
</evidence>
<organism evidence="6 7">
    <name type="scientific">Thioclava nitratireducens</name>
    <dbReference type="NCBI Taxonomy" id="1915078"/>
    <lineage>
        <taxon>Bacteria</taxon>
        <taxon>Pseudomonadati</taxon>
        <taxon>Pseudomonadota</taxon>
        <taxon>Alphaproteobacteria</taxon>
        <taxon>Rhodobacterales</taxon>
        <taxon>Paracoccaceae</taxon>
        <taxon>Thioclava</taxon>
    </lineage>
</organism>
<dbReference type="InterPro" id="IPR001486">
    <property type="entry name" value="Hemoglobin_trunc"/>
</dbReference>
<gene>
    <name evidence="6" type="ORF">BMG03_04430</name>
</gene>
<keyword evidence="3" id="KW-0349">Heme</keyword>
<comment type="cofactor">
    <cofactor evidence="1">
        <name>heme</name>
        <dbReference type="ChEBI" id="CHEBI:30413"/>
    </cofactor>
</comment>